<dbReference type="InterPro" id="IPR007395">
    <property type="entry name" value="Zn_peptidase_2"/>
</dbReference>
<dbReference type="STRING" id="1579979.WM2015_2227"/>
<reference evidence="1 2" key="1">
    <citation type="submission" date="2015-07" db="EMBL/GenBank/DDBJ databases">
        <authorList>
            <person name="Noorani M."/>
        </authorList>
    </citation>
    <scope>NUCLEOTIDE SEQUENCE [LARGE SCALE GENOMIC DNA]</scope>
    <source>
        <strain evidence="1 2">KCTC 42284</strain>
    </source>
</reference>
<keyword evidence="2" id="KW-1185">Reference proteome</keyword>
<dbReference type="PATRIC" id="fig|1579979.3.peg.2276"/>
<dbReference type="PANTHER" id="PTHR36434:SF1">
    <property type="entry name" value="MEMBRANE PROTEASE YUGP-RELATED"/>
    <property type="match status" value="1"/>
</dbReference>
<evidence type="ECO:0000313" key="2">
    <source>
        <dbReference type="Proteomes" id="UP000066624"/>
    </source>
</evidence>
<organism evidence="1 2">
    <name type="scientific">Wenzhouxiangella marina</name>
    <dbReference type="NCBI Taxonomy" id="1579979"/>
    <lineage>
        <taxon>Bacteria</taxon>
        <taxon>Pseudomonadati</taxon>
        <taxon>Pseudomonadota</taxon>
        <taxon>Gammaproteobacteria</taxon>
        <taxon>Chromatiales</taxon>
        <taxon>Wenzhouxiangellaceae</taxon>
        <taxon>Wenzhouxiangella</taxon>
    </lineage>
</organism>
<dbReference type="AlphaFoldDB" id="A0A0K0XY44"/>
<protein>
    <submittedName>
        <fullName evidence="1">Peptidase, membrane zinc metallopeptidase, putative</fullName>
    </submittedName>
</protein>
<dbReference type="EMBL" id="CP012154">
    <property type="protein sequence ID" value="AKS42590.1"/>
    <property type="molecule type" value="Genomic_DNA"/>
</dbReference>
<dbReference type="KEGG" id="wma:WM2015_2227"/>
<evidence type="ECO:0000313" key="1">
    <source>
        <dbReference type="EMBL" id="AKS42590.1"/>
    </source>
</evidence>
<gene>
    <name evidence="1" type="ORF">WM2015_2227</name>
</gene>
<accession>A0A0K0XY44</accession>
<sequence length="228" mass="25691">MIFVLLAIIAGVIFLPQWWVKRVMERYHRPADRYPGTGAELARHLLDRLGLDQVRVERIDELGDHYDPSERVVRLSPANHDGRSLTAVTVAAHEVGHAVQHADGYAPLIWRTRMVEVLTRWQRIGVLMIALMPVAMLALRLPRAGLILLIMGVASLASGIIVHLVTLPTEFDASFRRALPLLTKGDYLKPGDRRHARRILTAAALTYVAASLIGLVNFWWWLRILRPG</sequence>
<dbReference type="OrthoDB" id="9805386at2"/>
<dbReference type="RefSeq" id="WP_049726143.1">
    <property type="nucleotide sequence ID" value="NZ_CP012154.1"/>
</dbReference>
<proteinExistence type="predicted"/>
<name>A0A0K0XY44_9GAMM</name>
<dbReference type="Proteomes" id="UP000066624">
    <property type="component" value="Chromosome"/>
</dbReference>
<dbReference type="PANTHER" id="PTHR36434">
    <property type="entry name" value="MEMBRANE PROTEASE YUGP-RELATED"/>
    <property type="match status" value="1"/>
</dbReference>
<dbReference type="Pfam" id="PF04298">
    <property type="entry name" value="Zn_peptidase_2"/>
    <property type="match status" value="1"/>
</dbReference>